<dbReference type="RefSeq" id="WP_179479051.1">
    <property type="nucleotide sequence ID" value="NZ_JACCFW010000001.1"/>
</dbReference>
<keyword evidence="3" id="KW-1185">Reference proteome</keyword>
<feature type="transmembrane region" description="Helical" evidence="1">
    <location>
        <begin position="44"/>
        <end position="65"/>
    </location>
</feature>
<evidence type="ECO:0000313" key="2">
    <source>
        <dbReference type="EMBL" id="NYJ73652.1"/>
    </source>
</evidence>
<comment type="caution">
    <text evidence="2">The sequence shown here is derived from an EMBL/GenBank/DDBJ whole genome shotgun (WGS) entry which is preliminary data.</text>
</comment>
<keyword evidence="1" id="KW-0812">Transmembrane</keyword>
<evidence type="ECO:0000256" key="1">
    <source>
        <dbReference type="SAM" id="Phobius"/>
    </source>
</evidence>
<evidence type="ECO:0000313" key="3">
    <source>
        <dbReference type="Proteomes" id="UP000571817"/>
    </source>
</evidence>
<gene>
    <name evidence="2" type="ORF">HNR15_000615</name>
</gene>
<sequence length="175" mass="19326">MPEITDEMLLQLTAAERGQLTARLQALAAADYHPPTRVVRARRWFPRILAACCALLVPWIITLAARLPRHYVAGHWQVVWIGFDVALFGALAWAAWSLWRRQTIAIAATIVAATLLLCDAWFDVTTSAPGSDLAVSLATACLVEIPLAACLVFVSYRVRSVTVSLSRGRVPTYRR</sequence>
<keyword evidence="1" id="KW-1133">Transmembrane helix</keyword>
<feature type="transmembrane region" description="Helical" evidence="1">
    <location>
        <begin position="134"/>
        <end position="156"/>
    </location>
</feature>
<feature type="transmembrane region" description="Helical" evidence="1">
    <location>
        <begin position="77"/>
        <end position="96"/>
    </location>
</feature>
<proteinExistence type="predicted"/>
<keyword evidence="1" id="KW-0472">Membrane</keyword>
<dbReference type="EMBL" id="JACCFW010000001">
    <property type="protein sequence ID" value="NYJ73652.1"/>
    <property type="molecule type" value="Genomic_DNA"/>
</dbReference>
<name>A0A853D8V5_9MICO</name>
<feature type="transmembrane region" description="Helical" evidence="1">
    <location>
        <begin position="103"/>
        <end position="122"/>
    </location>
</feature>
<dbReference type="Proteomes" id="UP000571817">
    <property type="component" value="Unassembled WGS sequence"/>
</dbReference>
<reference evidence="2 3" key="1">
    <citation type="submission" date="2020-07" db="EMBL/GenBank/DDBJ databases">
        <title>Sequencing the genomes of 1000 actinobacteria strains.</title>
        <authorList>
            <person name="Klenk H.-P."/>
        </authorList>
    </citation>
    <scope>NUCLEOTIDE SEQUENCE [LARGE SCALE GENOMIC DNA]</scope>
    <source>
        <strain evidence="2 3">DSM 29531</strain>
    </source>
</reference>
<organism evidence="2 3">
    <name type="scientific">Allobranchiibius huperziae</name>
    <dbReference type="NCBI Taxonomy" id="1874116"/>
    <lineage>
        <taxon>Bacteria</taxon>
        <taxon>Bacillati</taxon>
        <taxon>Actinomycetota</taxon>
        <taxon>Actinomycetes</taxon>
        <taxon>Micrococcales</taxon>
        <taxon>Dermacoccaceae</taxon>
        <taxon>Allobranchiibius</taxon>
    </lineage>
</organism>
<accession>A0A853D8V5</accession>
<protein>
    <submittedName>
        <fullName evidence="2">Uncharacterized protein</fullName>
    </submittedName>
</protein>
<dbReference type="AlphaFoldDB" id="A0A853D8V5"/>